<protein>
    <submittedName>
        <fullName evidence="11">Ferredoxin subunit of nitrite reductase or a ring-hydroxylating dioxygenase</fullName>
    </submittedName>
</protein>
<evidence type="ECO:0000256" key="9">
    <source>
        <dbReference type="ARBA" id="ARBA00023136"/>
    </source>
</evidence>
<keyword evidence="11" id="KW-0223">Dioxygenase</keyword>
<keyword evidence="12" id="KW-1185">Reference proteome</keyword>
<evidence type="ECO:0000256" key="4">
    <source>
        <dbReference type="ARBA" id="ARBA00022723"/>
    </source>
</evidence>
<dbReference type="GO" id="GO:0046872">
    <property type="term" value="F:metal ion binding"/>
    <property type="evidence" value="ECO:0007669"/>
    <property type="project" value="UniProtKB-KW"/>
</dbReference>
<dbReference type="Pfam" id="PF00355">
    <property type="entry name" value="Rieske"/>
    <property type="match status" value="1"/>
</dbReference>
<evidence type="ECO:0000256" key="6">
    <source>
        <dbReference type="ARBA" id="ARBA00023002"/>
    </source>
</evidence>
<name>A0A1Y6BM48_9BACT</name>
<keyword evidence="5" id="KW-1133">Transmembrane helix</keyword>
<dbReference type="GO" id="GO:0016020">
    <property type="term" value="C:membrane"/>
    <property type="evidence" value="ECO:0007669"/>
    <property type="project" value="UniProtKB-SubCell"/>
</dbReference>
<dbReference type="Gene3D" id="2.102.10.10">
    <property type="entry name" value="Rieske [2Fe-2S] iron-sulphur domain"/>
    <property type="match status" value="1"/>
</dbReference>
<keyword evidence="7" id="KW-0408">Iron</keyword>
<dbReference type="PANTHER" id="PTHR21266:SF32">
    <property type="entry name" value="CHOLESTEROL 7-DESATURASE NVD"/>
    <property type="match status" value="1"/>
</dbReference>
<dbReference type="PROSITE" id="PS51296">
    <property type="entry name" value="RIESKE"/>
    <property type="match status" value="1"/>
</dbReference>
<keyword evidence="8" id="KW-0411">Iron-sulfur</keyword>
<evidence type="ECO:0000256" key="1">
    <source>
        <dbReference type="ARBA" id="ARBA00004370"/>
    </source>
</evidence>
<comment type="subcellular location">
    <subcellularLocation>
        <location evidence="1">Membrane</location>
    </subcellularLocation>
</comment>
<dbReference type="InterPro" id="IPR036922">
    <property type="entry name" value="Rieske_2Fe-2S_sf"/>
</dbReference>
<evidence type="ECO:0000256" key="8">
    <source>
        <dbReference type="ARBA" id="ARBA00023014"/>
    </source>
</evidence>
<dbReference type="PANTHER" id="PTHR21266">
    <property type="entry name" value="IRON-SULFUR DOMAIN CONTAINING PROTEIN"/>
    <property type="match status" value="1"/>
</dbReference>
<evidence type="ECO:0000313" key="11">
    <source>
        <dbReference type="EMBL" id="SMF19031.1"/>
    </source>
</evidence>
<dbReference type="GO" id="GO:0051213">
    <property type="term" value="F:dioxygenase activity"/>
    <property type="evidence" value="ECO:0007669"/>
    <property type="project" value="UniProtKB-KW"/>
</dbReference>
<dbReference type="InterPro" id="IPR017941">
    <property type="entry name" value="Rieske_2Fe-2S"/>
</dbReference>
<evidence type="ECO:0000256" key="2">
    <source>
        <dbReference type="ARBA" id="ARBA00022692"/>
    </source>
</evidence>
<dbReference type="AlphaFoldDB" id="A0A1Y6BM48"/>
<evidence type="ECO:0000259" key="10">
    <source>
        <dbReference type="PROSITE" id="PS51296"/>
    </source>
</evidence>
<dbReference type="OrthoDB" id="7421815at2"/>
<dbReference type="EMBL" id="FWZT01000006">
    <property type="protein sequence ID" value="SMF19031.1"/>
    <property type="molecule type" value="Genomic_DNA"/>
</dbReference>
<dbReference type="GO" id="GO:0005737">
    <property type="term" value="C:cytoplasm"/>
    <property type="evidence" value="ECO:0007669"/>
    <property type="project" value="TreeGrafter"/>
</dbReference>
<accession>A0A1Y6BM48</accession>
<reference evidence="12" key="1">
    <citation type="submission" date="2017-04" db="EMBL/GenBank/DDBJ databases">
        <authorList>
            <person name="Varghese N."/>
            <person name="Submissions S."/>
        </authorList>
    </citation>
    <scope>NUCLEOTIDE SEQUENCE [LARGE SCALE GENOMIC DNA]</scope>
    <source>
        <strain evidence="12">RKEM611</strain>
    </source>
</reference>
<dbReference type="SUPFAM" id="SSF50022">
    <property type="entry name" value="ISP domain"/>
    <property type="match status" value="1"/>
</dbReference>
<dbReference type="RefSeq" id="WP_132317703.1">
    <property type="nucleotide sequence ID" value="NZ_FWZT01000006.1"/>
</dbReference>
<gene>
    <name evidence="11" type="ORF">SAMN06296036_106229</name>
</gene>
<dbReference type="GO" id="GO:0051537">
    <property type="term" value="F:2 iron, 2 sulfur cluster binding"/>
    <property type="evidence" value="ECO:0007669"/>
    <property type="project" value="UniProtKB-KW"/>
</dbReference>
<dbReference type="InterPro" id="IPR050584">
    <property type="entry name" value="Cholesterol_7-desaturase"/>
</dbReference>
<proteinExistence type="predicted"/>
<evidence type="ECO:0000256" key="3">
    <source>
        <dbReference type="ARBA" id="ARBA00022714"/>
    </source>
</evidence>
<feature type="domain" description="Rieske" evidence="10">
    <location>
        <begin position="165"/>
        <end position="258"/>
    </location>
</feature>
<dbReference type="Proteomes" id="UP000192907">
    <property type="component" value="Unassembled WGS sequence"/>
</dbReference>
<dbReference type="STRING" id="1513793.SAMN06296036_106229"/>
<keyword evidence="4" id="KW-0479">Metal-binding</keyword>
<evidence type="ECO:0000313" key="12">
    <source>
        <dbReference type="Proteomes" id="UP000192907"/>
    </source>
</evidence>
<evidence type="ECO:0000256" key="7">
    <source>
        <dbReference type="ARBA" id="ARBA00023004"/>
    </source>
</evidence>
<evidence type="ECO:0000256" key="5">
    <source>
        <dbReference type="ARBA" id="ARBA00022989"/>
    </source>
</evidence>
<organism evidence="11 12">
    <name type="scientific">Pseudobacteriovorax antillogorgiicola</name>
    <dbReference type="NCBI Taxonomy" id="1513793"/>
    <lineage>
        <taxon>Bacteria</taxon>
        <taxon>Pseudomonadati</taxon>
        <taxon>Bdellovibrionota</taxon>
        <taxon>Oligoflexia</taxon>
        <taxon>Oligoflexales</taxon>
        <taxon>Pseudobacteriovoracaceae</taxon>
        <taxon>Pseudobacteriovorax</taxon>
    </lineage>
</organism>
<dbReference type="CDD" id="cd03467">
    <property type="entry name" value="Rieske"/>
    <property type="match status" value="1"/>
</dbReference>
<keyword evidence="3" id="KW-0001">2Fe-2S</keyword>
<sequence>MLKHLQVARYHRRIPVSLVRIFENVYDWEHLPHLHSSTFAELRLIEVGRQYFKAQSVIEPKILGLSQKFSLYGSRKRRLWQVKILDGIQKGMIVHTKVKPLQERLIEVDVQFFVPLRKLHLIPLAWLTKITYKRLYEEDAAMMVERQEQLDRLKRSQECDLASPLDLGDESVIRQNQPFKFSRGKFSFWLLQHQGVWRAFSSTCPHMLAELDTSHINGDHVECPWHGYRFRIDDGTCQNDRWRLACPRIEESGGRLFACFQ</sequence>
<keyword evidence="9" id="KW-0472">Membrane</keyword>
<keyword evidence="6" id="KW-0560">Oxidoreductase</keyword>
<keyword evidence="2" id="KW-0812">Transmembrane</keyword>